<evidence type="ECO:0000313" key="1">
    <source>
        <dbReference type="EMBL" id="KAG8081845.1"/>
    </source>
</evidence>
<evidence type="ECO:0000313" key="2">
    <source>
        <dbReference type="Proteomes" id="UP000729402"/>
    </source>
</evidence>
<name>A0A8J5SW86_ZIZPA</name>
<dbReference type="AlphaFoldDB" id="A0A8J5SW86"/>
<comment type="caution">
    <text evidence="1">The sequence shown here is derived from an EMBL/GenBank/DDBJ whole genome shotgun (WGS) entry which is preliminary data.</text>
</comment>
<dbReference type="Proteomes" id="UP000729402">
    <property type="component" value="Unassembled WGS sequence"/>
</dbReference>
<sequence>MKMTTLPFQHLQPSTRDVQSCSKLPKPRIALSRPAVHSRPAPGAEAPAACRRSGAPAVCNCLEWSPPSLTAWSLPPFGAAKSAPLPAARSHRLSECPSKGKACIFDLKFIENKNMAYNRGWQSFRLHLVETKYYDGKLSKPTFLMANDQIPLFIFTPTAKL</sequence>
<protein>
    <submittedName>
        <fullName evidence="1">Uncharacterized protein</fullName>
    </submittedName>
</protein>
<gene>
    <name evidence="1" type="ORF">GUJ93_ZPchr0014g46910</name>
</gene>
<proteinExistence type="predicted"/>
<organism evidence="1 2">
    <name type="scientific">Zizania palustris</name>
    <name type="common">Northern wild rice</name>
    <dbReference type="NCBI Taxonomy" id="103762"/>
    <lineage>
        <taxon>Eukaryota</taxon>
        <taxon>Viridiplantae</taxon>
        <taxon>Streptophyta</taxon>
        <taxon>Embryophyta</taxon>
        <taxon>Tracheophyta</taxon>
        <taxon>Spermatophyta</taxon>
        <taxon>Magnoliopsida</taxon>
        <taxon>Liliopsida</taxon>
        <taxon>Poales</taxon>
        <taxon>Poaceae</taxon>
        <taxon>BOP clade</taxon>
        <taxon>Oryzoideae</taxon>
        <taxon>Oryzeae</taxon>
        <taxon>Zizaniinae</taxon>
        <taxon>Zizania</taxon>
    </lineage>
</organism>
<keyword evidence="2" id="KW-1185">Reference proteome</keyword>
<dbReference type="EMBL" id="JAAALK010000086">
    <property type="protein sequence ID" value="KAG8081845.1"/>
    <property type="molecule type" value="Genomic_DNA"/>
</dbReference>
<reference evidence="1" key="2">
    <citation type="submission" date="2021-02" db="EMBL/GenBank/DDBJ databases">
        <authorList>
            <person name="Kimball J.A."/>
            <person name="Haas M.W."/>
            <person name="Macchietto M."/>
            <person name="Kono T."/>
            <person name="Duquette J."/>
            <person name="Shao M."/>
        </authorList>
    </citation>
    <scope>NUCLEOTIDE SEQUENCE</scope>
    <source>
        <tissue evidence="1">Fresh leaf tissue</tissue>
    </source>
</reference>
<accession>A0A8J5SW86</accession>
<reference evidence="1" key="1">
    <citation type="journal article" date="2021" name="bioRxiv">
        <title>Whole Genome Assembly and Annotation of Northern Wild Rice, Zizania palustris L., Supports a Whole Genome Duplication in the Zizania Genus.</title>
        <authorList>
            <person name="Haas M."/>
            <person name="Kono T."/>
            <person name="Macchietto M."/>
            <person name="Millas R."/>
            <person name="McGilp L."/>
            <person name="Shao M."/>
            <person name="Duquette J."/>
            <person name="Hirsch C.N."/>
            <person name="Kimball J."/>
        </authorList>
    </citation>
    <scope>NUCLEOTIDE SEQUENCE</scope>
    <source>
        <tissue evidence="1">Fresh leaf tissue</tissue>
    </source>
</reference>